<proteinExistence type="predicted"/>
<dbReference type="RefSeq" id="WP_199023506.1">
    <property type="nucleotide sequence ID" value="NZ_JAELVR010000002.1"/>
</dbReference>
<evidence type="ECO:0000313" key="3">
    <source>
        <dbReference type="Proteomes" id="UP000619079"/>
    </source>
</evidence>
<feature type="compositionally biased region" description="Basic and acidic residues" evidence="1">
    <location>
        <begin position="33"/>
        <end position="59"/>
    </location>
</feature>
<keyword evidence="3" id="KW-1185">Reference proteome</keyword>
<dbReference type="AlphaFoldDB" id="A0A8J7LRD5"/>
<sequence length="59" mass="6759">MAEPVNLNRFRKAKARAEKKARADQNTVKFGRTKAERQGDAATREKAKRDLDGKKRDET</sequence>
<dbReference type="InterPro" id="IPR025227">
    <property type="entry name" value="DUF4169"/>
</dbReference>
<feature type="region of interest" description="Disordered" evidence="1">
    <location>
        <begin position="1"/>
        <end position="59"/>
    </location>
</feature>
<protein>
    <submittedName>
        <fullName evidence="2">DUF4169 family protein</fullName>
    </submittedName>
</protein>
<comment type="caution">
    <text evidence="2">The sequence shown here is derived from an EMBL/GenBank/DDBJ whole genome shotgun (WGS) entry which is preliminary data.</text>
</comment>
<gene>
    <name evidence="2" type="ORF">JF290_04280</name>
</gene>
<dbReference type="Proteomes" id="UP000619079">
    <property type="component" value="Unassembled WGS sequence"/>
</dbReference>
<reference evidence="2" key="1">
    <citation type="submission" date="2020-12" db="EMBL/GenBank/DDBJ databases">
        <title>Sedimentitalea sp. nov., isolated from sand in Incheon.</title>
        <authorList>
            <person name="Kim W."/>
        </authorList>
    </citation>
    <scope>NUCLEOTIDE SEQUENCE</scope>
    <source>
        <strain evidence="2">CAU 1593</strain>
    </source>
</reference>
<accession>A0A8J7LRD5</accession>
<dbReference type="Pfam" id="PF13770">
    <property type="entry name" value="DUF4169"/>
    <property type="match status" value="1"/>
</dbReference>
<organism evidence="2 3">
    <name type="scientific">Sedimentitalea arenosa</name>
    <dbReference type="NCBI Taxonomy" id="2798803"/>
    <lineage>
        <taxon>Bacteria</taxon>
        <taxon>Pseudomonadati</taxon>
        <taxon>Pseudomonadota</taxon>
        <taxon>Alphaproteobacteria</taxon>
        <taxon>Rhodobacterales</taxon>
        <taxon>Paracoccaceae</taxon>
        <taxon>Sedimentitalea</taxon>
    </lineage>
</organism>
<dbReference type="EMBL" id="JAELVR010000002">
    <property type="protein sequence ID" value="MBJ6370734.1"/>
    <property type="molecule type" value="Genomic_DNA"/>
</dbReference>
<evidence type="ECO:0000313" key="2">
    <source>
        <dbReference type="EMBL" id="MBJ6370734.1"/>
    </source>
</evidence>
<evidence type="ECO:0000256" key="1">
    <source>
        <dbReference type="SAM" id="MobiDB-lite"/>
    </source>
</evidence>
<name>A0A8J7LRD5_9RHOB</name>